<keyword evidence="3" id="KW-0479">Metal-binding</keyword>
<sequence>MPSLQDLIREKGALLADGATGTNLFAMGLTSGDPPEEWNVTQPDKVRALHEGFVKAGSDIILTNTFGANRHRLKLHNFQDRVAEFNKAGVAIARNVAEAADHPVIVAGSVGPTGELLAPLGALTYEDAVEAFAEQIAALKEEGADVAWIETMSSPDEMKAAAEAAAKCDMPFVVTASFDTAGKTMMGLSPKGMGELAGQFACEPVAYGSNCGVGASDLLAAMLEITEVNPDAIVIAKANCGIPEIRGDEVVYTGTPDLMARYVELAMDAGVKIIGGCCGTSAEHIAAMRKAMDTHKAETRPDLERITSDIGPLVAPPSAGNGGEGRRSRRRRG</sequence>
<feature type="binding site" evidence="3">
    <location>
        <position position="278"/>
    </location>
    <ligand>
        <name>Zn(2+)</name>
        <dbReference type="ChEBI" id="CHEBI:29105"/>
    </ligand>
</feature>
<evidence type="ECO:0000256" key="1">
    <source>
        <dbReference type="ARBA" id="ARBA00022603"/>
    </source>
</evidence>
<reference evidence="6 7" key="1">
    <citation type="submission" date="2019-12" db="EMBL/GenBank/DDBJ databases">
        <authorList>
            <person name="Li M."/>
        </authorList>
    </citation>
    <scope>NUCLEOTIDE SEQUENCE [LARGE SCALE GENOMIC DNA]</scope>
    <source>
        <strain evidence="6 7">GBMRC 2046</strain>
    </source>
</reference>
<protein>
    <submittedName>
        <fullName evidence="6">Betaine--homocysteine S-methyltransferase</fullName>
        <ecNumber evidence="6">2.1.1.5</ecNumber>
    </submittedName>
</protein>
<evidence type="ECO:0000256" key="2">
    <source>
        <dbReference type="ARBA" id="ARBA00022679"/>
    </source>
</evidence>
<feature type="domain" description="Hcy-binding" evidence="5">
    <location>
        <begin position="2"/>
        <end position="292"/>
    </location>
</feature>
<keyword evidence="1 3" id="KW-0489">Methyltransferase</keyword>
<dbReference type="EC" id="2.1.1.5" evidence="6"/>
<dbReference type="GO" id="GO:0047150">
    <property type="term" value="F:betaine-homocysteine S-methyltransferase activity"/>
    <property type="evidence" value="ECO:0007669"/>
    <property type="project" value="UniProtKB-EC"/>
</dbReference>
<dbReference type="InterPro" id="IPR003726">
    <property type="entry name" value="HCY_dom"/>
</dbReference>
<dbReference type="GO" id="GO:0032259">
    <property type="term" value="P:methylation"/>
    <property type="evidence" value="ECO:0007669"/>
    <property type="project" value="UniProtKB-KW"/>
</dbReference>
<evidence type="ECO:0000313" key="6">
    <source>
        <dbReference type="EMBL" id="MXN67145.1"/>
    </source>
</evidence>
<proteinExistence type="predicted"/>
<dbReference type="NCBIfam" id="NF005718">
    <property type="entry name" value="PRK07534.1"/>
    <property type="match status" value="1"/>
</dbReference>
<evidence type="ECO:0000313" key="7">
    <source>
        <dbReference type="Proteomes" id="UP000433101"/>
    </source>
</evidence>
<comment type="cofactor">
    <cofactor evidence="3">
        <name>Zn(2+)</name>
        <dbReference type="ChEBI" id="CHEBI:29105"/>
    </cofactor>
</comment>
<dbReference type="Proteomes" id="UP000433101">
    <property type="component" value="Unassembled WGS sequence"/>
</dbReference>
<name>A0A7X3LXX9_9HYPH</name>
<feature type="binding site" evidence="3">
    <location>
        <position position="277"/>
    </location>
    <ligand>
        <name>Zn(2+)</name>
        <dbReference type="ChEBI" id="CHEBI:29105"/>
    </ligand>
</feature>
<accession>A0A7X3LXX9</accession>
<dbReference type="EMBL" id="WUMV01000009">
    <property type="protein sequence ID" value="MXN67145.1"/>
    <property type="molecule type" value="Genomic_DNA"/>
</dbReference>
<dbReference type="RefSeq" id="WP_160777377.1">
    <property type="nucleotide sequence ID" value="NZ_WUMV01000009.1"/>
</dbReference>
<dbReference type="Pfam" id="PF02574">
    <property type="entry name" value="S-methyl_trans"/>
    <property type="match status" value="1"/>
</dbReference>
<dbReference type="PROSITE" id="PS50970">
    <property type="entry name" value="HCY"/>
    <property type="match status" value="1"/>
</dbReference>
<dbReference type="SUPFAM" id="SSF82282">
    <property type="entry name" value="Homocysteine S-methyltransferase"/>
    <property type="match status" value="1"/>
</dbReference>
<feature type="compositionally biased region" description="Basic and acidic residues" evidence="4">
    <location>
        <begin position="296"/>
        <end position="307"/>
    </location>
</feature>
<keyword evidence="3" id="KW-0862">Zinc</keyword>
<evidence type="ECO:0000259" key="5">
    <source>
        <dbReference type="PROSITE" id="PS50970"/>
    </source>
</evidence>
<dbReference type="PANTHER" id="PTHR11103">
    <property type="entry name" value="SLR1189 PROTEIN"/>
    <property type="match status" value="1"/>
</dbReference>
<dbReference type="AlphaFoldDB" id="A0A7X3LXX9"/>
<dbReference type="PANTHER" id="PTHR11103:SF18">
    <property type="entry name" value="SLR1189 PROTEIN"/>
    <property type="match status" value="1"/>
</dbReference>
<feature type="region of interest" description="Disordered" evidence="4">
    <location>
        <begin position="296"/>
        <end position="333"/>
    </location>
</feature>
<evidence type="ECO:0000256" key="3">
    <source>
        <dbReference type="PROSITE-ProRule" id="PRU00333"/>
    </source>
</evidence>
<feature type="binding site" evidence="3">
    <location>
        <position position="211"/>
    </location>
    <ligand>
        <name>Zn(2+)</name>
        <dbReference type="ChEBI" id="CHEBI:29105"/>
    </ligand>
</feature>
<comment type="caution">
    <text evidence="6">The sequence shown here is derived from an EMBL/GenBank/DDBJ whole genome shotgun (WGS) entry which is preliminary data.</text>
</comment>
<organism evidence="6 7">
    <name type="scientific">Stappia sediminis</name>
    <dbReference type="NCBI Taxonomy" id="2692190"/>
    <lineage>
        <taxon>Bacteria</taxon>
        <taxon>Pseudomonadati</taxon>
        <taxon>Pseudomonadota</taxon>
        <taxon>Alphaproteobacteria</taxon>
        <taxon>Hyphomicrobiales</taxon>
        <taxon>Stappiaceae</taxon>
        <taxon>Stappia</taxon>
    </lineage>
</organism>
<dbReference type="InterPro" id="IPR036589">
    <property type="entry name" value="HCY_dom_sf"/>
</dbReference>
<keyword evidence="2 3" id="KW-0808">Transferase</keyword>
<gene>
    <name evidence="6" type="primary">bmt</name>
    <name evidence="6" type="ORF">GR183_19730</name>
</gene>
<dbReference type="Gene3D" id="3.20.20.330">
    <property type="entry name" value="Homocysteine-binding-like domain"/>
    <property type="match status" value="1"/>
</dbReference>
<keyword evidence="7" id="KW-1185">Reference proteome</keyword>
<dbReference type="GO" id="GO:0046872">
    <property type="term" value="F:metal ion binding"/>
    <property type="evidence" value="ECO:0007669"/>
    <property type="project" value="UniProtKB-KW"/>
</dbReference>
<evidence type="ECO:0000256" key="4">
    <source>
        <dbReference type="SAM" id="MobiDB-lite"/>
    </source>
</evidence>